<organism evidence="1 2">
    <name type="scientific">Tilletia laevis</name>
    <dbReference type="NCBI Taxonomy" id="157183"/>
    <lineage>
        <taxon>Eukaryota</taxon>
        <taxon>Fungi</taxon>
        <taxon>Dikarya</taxon>
        <taxon>Basidiomycota</taxon>
        <taxon>Ustilaginomycotina</taxon>
        <taxon>Exobasidiomycetes</taxon>
        <taxon>Tilletiales</taxon>
        <taxon>Tilletiaceae</taxon>
        <taxon>Tilletia</taxon>
    </lineage>
</organism>
<dbReference type="EMBL" id="CAJHJF010005011">
    <property type="protein sequence ID" value="CAD6947183.1"/>
    <property type="molecule type" value="Genomic_DNA"/>
</dbReference>
<comment type="caution">
    <text evidence="1">The sequence shown here is derived from an EMBL/GenBank/DDBJ whole genome shotgun (WGS) entry which is preliminary data.</text>
</comment>
<feature type="non-terminal residue" evidence="1">
    <location>
        <position position="1"/>
    </location>
</feature>
<name>A0A9N8M1P1_9BASI</name>
<dbReference type="Proteomes" id="UP000836404">
    <property type="component" value="Unassembled WGS sequence"/>
</dbReference>
<evidence type="ECO:0000313" key="1">
    <source>
        <dbReference type="EMBL" id="CAD6947183.1"/>
    </source>
</evidence>
<reference evidence="1 2" key="1">
    <citation type="submission" date="2020-10" db="EMBL/GenBank/DDBJ databases">
        <authorList>
            <person name="Sedaghatjoo S."/>
        </authorList>
    </citation>
    <scope>NUCLEOTIDE SEQUENCE [LARGE SCALE GENOMIC DNA]</scope>
    <source>
        <strain evidence="1 2">LLFL</strain>
    </source>
</reference>
<accession>A0A9N8M1P1</accession>
<evidence type="ECO:0000313" key="2">
    <source>
        <dbReference type="Proteomes" id="UP000836404"/>
    </source>
</evidence>
<dbReference type="AlphaFoldDB" id="A0A9N8M1P1"/>
<sequence length="64" mass="6510">ARGLARGLSDVRAGAGRRVSFVCAFEDVLVEVFGADGAALEHELAKNTAVDGLVAYAALDAACC</sequence>
<keyword evidence="2" id="KW-1185">Reference proteome</keyword>
<proteinExistence type="predicted"/>
<gene>
    <name evidence="1" type="ORF">JKILLFL_G7948</name>
</gene>
<protein>
    <submittedName>
        <fullName evidence="1">Uncharacterized protein</fullName>
    </submittedName>
</protein>